<reference evidence="3 4" key="1">
    <citation type="submission" date="2015-09" db="EMBL/GenBank/DDBJ databases">
        <title>Identification and resolution of microdiversity through metagenomic sequencing of parallel consortia.</title>
        <authorList>
            <person name="Nelson W.C."/>
            <person name="Romine M.F."/>
            <person name="Lindemann S.R."/>
        </authorList>
    </citation>
    <scope>NUCLEOTIDE SEQUENCE [LARGE SCALE GENOMIC DNA]</scope>
    <source>
        <strain evidence="3">Ana</strain>
    </source>
</reference>
<proteinExistence type="inferred from homology"/>
<name>A0A0P8BM02_9CYAN</name>
<dbReference type="PIRSF" id="PIRSF006276">
    <property type="entry name" value="UspA"/>
    <property type="match status" value="1"/>
</dbReference>
<dbReference type="Gene3D" id="3.40.50.620">
    <property type="entry name" value="HUPs"/>
    <property type="match status" value="1"/>
</dbReference>
<evidence type="ECO:0000313" key="4">
    <source>
        <dbReference type="Proteomes" id="UP000050465"/>
    </source>
</evidence>
<dbReference type="Pfam" id="PF00582">
    <property type="entry name" value="Usp"/>
    <property type="match status" value="1"/>
</dbReference>
<dbReference type="InterPro" id="IPR006015">
    <property type="entry name" value="Universal_stress_UspA"/>
</dbReference>
<comment type="caution">
    <text evidence="3">The sequence shown here is derived from an EMBL/GenBank/DDBJ whole genome shotgun (WGS) entry which is preliminary data.</text>
</comment>
<dbReference type="Proteomes" id="UP000050465">
    <property type="component" value="Unassembled WGS sequence"/>
</dbReference>
<sequence length="182" mass="19753">MIPFHKILVAIDESEVSNKALAAAIAMAQALNAKLTITHVLNSYDVRSPAQPYMALSPESIYLDRYARQQFEDAWIDYVNHSESLLKQKTDAAIAAGVDADCIQPYGSPGSVLCEMARTMDIDLMIIGSHQRRGMTEVMLGSVSNYITHHAPCSVLVVYPDTATESERKAPASAVGQRVAAA</sequence>
<dbReference type="CDD" id="cd00293">
    <property type="entry name" value="USP-like"/>
    <property type="match status" value="1"/>
</dbReference>
<evidence type="ECO:0000259" key="2">
    <source>
        <dbReference type="Pfam" id="PF00582"/>
    </source>
</evidence>
<dbReference type="PANTHER" id="PTHR46268:SF8">
    <property type="entry name" value="UNIVERSAL STRESS PROTEIN SLL1388"/>
    <property type="match status" value="1"/>
</dbReference>
<evidence type="ECO:0000313" key="3">
    <source>
        <dbReference type="EMBL" id="KPQ34737.1"/>
    </source>
</evidence>
<dbReference type="InterPro" id="IPR014729">
    <property type="entry name" value="Rossmann-like_a/b/a_fold"/>
</dbReference>
<dbReference type="PRINTS" id="PR01438">
    <property type="entry name" value="UNVRSLSTRESS"/>
</dbReference>
<gene>
    <name evidence="3" type="ORF">HLUCCA11_13500</name>
</gene>
<accession>A0A0P8BM02</accession>
<dbReference type="EMBL" id="LJZR01000017">
    <property type="protein sequence ID" value="KPQ34737.1"/>
    <property type="molecule type" value="Genomic_DNA"/>
</dbReference>
<dbReference type="AlphaFoldDB" id="A0A0P8BM02"/>
<comment type="similarity">
    <text evidence="1">Belongs to the universal stress protein A family.</text>
</comment>
<organism evidence="3 4">
    <name type="scientific">Phormidesmis priestleyi Ana</name>
    <dbReference type="NCBI Taxonomy" id="1666911"/>
    <lineage>
        <taxon>Bacteria</taxon>
        <taxon>Bacillati</taxon>
        <taxon>Cyanobacteriota</taxon>
        <taxon>Cyanophyceae</taxon>
        <taxon>Leptolyngbyales</taxon>
        <taxon>Leptolyngbyaceae</taxon>
        <taxon>Phormidesmis</taxon>
    </lineage>
</organism>
<protein>
    <submittedName>
        <fullName evidence="3">Nucleotide-binding protein</fullName>
    </submittedName>
</protein>
<dbReference type="SUPFAM" id="SSF52402">
    <property type="entry name" value="Adenine nucleotide alpha hydrolases-like"/>
    <property type="match status" value="1"/>
</dbReference>
<dbReference type="InterPro" id="IPR006016">
    <property type="entry name" value="UspA"/>
</dbReference>
<feature type="domain" description="UspA" evidence="2">
    <location>
        <begin position="4"/>
        <end position="158"/>
    </location>
</feature>
<evidence type="ECO:0000256" key="1">
    <source>
        <dbReference type="ARBA" id="ARBA00008791"/>
    </source>
</evidence>
<dbReference type="PANTHER" id="PTHR46268">
    <property type="entry name" value="STRESS RESPONSE PROTEIN NHAX"/>
    <property type="match status" value="1"/>
</dbReference>